<protein>
    <submittedName>
        <fullName evidence="1">Uncharacterized protein</fullName>
    </submittedName>
</protein>
<gene>
    <name evidence="1" type="ORF">NAV_LOCUS9766</name>
</gene>
<dbReference type="EMBL" id="UPTC01004512">
    <property type="protein sequence ID" value="VBB34975.1"/>
    <property type="molecule type" value="Genomic_DNA"/>
</dbReference>
<keyword evidence="2" id="KW-1185">Reference proteome</keyword>
<name>A0A498SY01_ACAVI</name>
<dbReference type="Proteomes" id="UP000276991">
    <property type="component" value="Unassembled WGS sequence"/>
</dbReference>
<accession>A0A498SY01</accession>
<reference evidence="1 2" key="1">
    <citation type="submission" date="2018-08" db="EMBL/GenBank/DDBJ databases">
        <authorList>
            <person name="Laetsch R D."/>
            <person name="Stevens L."/>
            <person name="Kumar S."/>
            <person name="Blaxter L. M."/>
        </authorList>
    </citation>
    <scope>NUCLEOTIDE SEQUENCE [LARGE SCALE GENOMIC DNA]</scope>
</reference>
<evidence type="ECO:0000313" key="2">
    <source>
        <dbReference type="Proteomes" id="UP000276991"/>
    </source>
</evidence>
<sequence>MFRKKLIFPEEMEAFEELKDDLLRIHATIKVFTEQIRVEAKTRCVLINDTLEKLNVKYFETLELFSKIEKLK</sequence>
<evidence type="ECO:0000313" key="1">
    <source>
        <dbReference type="EMBL" id="VBB34975.1"/>
    </source>
</evidence>
<organism evidence="1 2">
    <name type="scientific">Acanthocheilonema viteae</name>
    <name type="common">Filarial nematode worm</name>
    <name type="synonym">Dipetalonema viteae</name>
    <dbReference type="NCBI Taxonomy" id="6277"/>
    <lineage>
        <taxon>Eukaryota</taxon>
        <taxon>Metazoa</taxon>
        <taxon>Ecdysozoa</taxon>
        <taxon>Nematoda</taxon>
        <taxon>Chromadorea</taxon>
        <taxon>Rhabditida</taxon>
        <taxon>Spirurina</taxon>
        <taxon>Spiruromorpha</taxon>
        <taxon>Filarioidea</taxon>
        <taxon>Onchocercidae</taxon>
        <taxon>Acanthocheilonema</taxon>
    </lineage>
</organism>
<dbReference type="AlphaFoldDB" id="A0A498SY01"/>
<proteinExistence type="predicted"/>